<evidence type="ECO:0000256" key="2">
    <source>
        <dbReference type="SAM" id="MobiDB-lite"/>
    </source>
</evidence>
<dbReference type="Gene3D" id="3.90.70.10">
    <property type="entry name" value="Cysteine proteinases"/>
    <property type="match status" value="2"/>
</dbReference>
<dbReference type="Pfam" id="PF00443">
    <property type="entry name" value="UCH"/>
    <property type="match status" value="1"/>
</dbReference>
<dbReference type="CDD" id="cd02257">
    <property type="entry name" value="Peptidase_C19"/>
    <property type="match status" value="1"/>
</dbReference>
<feature type="domain" description="DUSP" evidence="4">
    <location>
        <begin position="1670"/>
        <end position="1795"/>
    </location>
</feature>
<evidence type="ECO:0000256" key="1">
    <source>
        <dbReference type="ARBA" id="ARBA00006886"/>
    </source>
</evidence>
<evidence type="ECO:0000259" key="3">
    <source>
        <dbReference type="PROSITE" id="PS50235"/>
    </source>
</evidence>
<dbReference type="SUPFAM" id="SSF143791">
    <property type="entry name" value="DUSP-like"/>
    <property type="match status" value="1"/>
</dbReference>
<dbReference type="GO" id="GO:0009092">
    <property type="term" value="P:homoserine metabolic process"/>
    <property type="evidence" value="ECO:0007669"/>
    <property type="project" value="TreeGrafter"/>
</dbReference>
<dbReference type="Gene3D" id="3.30.2230.10">
    <property type="entry name" value="DUSP-like"/>
    <property type="match status" value="1"/>
</dbReference>
<evidence type="ECO:0000313" key="5">
    <source>
        <dbReference type="EMBL" id="WPH03026.1"/>
    </source>
</evidence>
<sequence>MDFWARLLGGNYSPKKPPLKAVANDPSARSGRFRRVYETILHLCNQPRNLDAEGPLLDKLHAHVERLVVLIREETRAPIPHVCIQYAASRQIYAVIARAASVSQYEPMIKAAVAVFAALIDSEEEGFLSSGPFAKSLMRLITRAIDNGTTSIGLDTETAILEVLFTVAAKIRLEPEILPVWFQARSRPPLTESQIYEKEKEKEKNSFAGVTQKDDFPLCYLLIDRVHHEGRIGDFARTGLLYIFEATGRSANLEEWVISSDLPTLMASGLGALYSQLSRELSIIHPDVTLPAVLAMSDYNTTHPRATAESAFSDRHRSHMSTFLSYLAFWQDVLDHCRSSEVNQTLLDHFQILFLQQLLYPSLLQSSDTDAGSSIAVLTYMTTMLEALEYPKLIHMILIYLLNIDDKMTSTSGQNTPSASINLSQSTGSLNRRGSIMLLSAIKSPEVEPTLFSLVDLILNSIGSRNNQTVYAALKLTSTLIVRQKKYALGTLIKVRRVTAQHAARSVGALHVEISKFSELLNEHSHLDDDFQGLCEDVGGLIEAQAPIESEKPTTSGNQDEPQPCQNVLPVNDQLMRALTGLLLRFFTNSIDVNLALTQAVISIFSCVDIRLDGWLALDPSNYSHASDAPTAANRWHLYLDEEEKTAWSSLQHANRHPMWSDQNKPKLYNTVRALMRDLDKMRLIIPNLDQLLAGRKAMLHGVGVEAPQANDPPSRAATPVPQSSGEHSRRSSIPTLTSQNGKAIDMPASLPRSVTASPSPSRPAESESTLSVPSRPIFQPPPPETPSTTDLLMRQISFPSVTATSGHDDEMPSNDVRSASLNHILTNIVLLQQFVQEILAVLQVRAAVLGEKEYFWYILSVLADAPLAEAGDGIIQAINTDAEKSIACTILTTRRSISRDAVPETAQVTSNMNTSKPITSILRTVARATRRTDPRTRFLALQPSAQIHNAASRPAQNAPASSSPASSNPQLAFPCLDNVEERTQKLRRRSMLGPEPSYTSGIHKTFHSAEPILLDWGGVLTSFDIAYETWGTLNADKSNAILLHTGLSASSHAHSTEANPKPGWWERFIGPGAPLDTDKYFIICTNVLGGCYGSTGPSSIDPVSKQYYGTSFPILTLQDMVRAQFRLLDSMGIDRLYASVGCSMGGMQSLAAGIMHSERVGRIVSVSGCARSHPYSIAMRHTQRQVLMNDPAWAKTRGNYYTSMPPHSGMKLARQIATVTYRSGPEWENRFGRQRADASKPPALCPDFLIETYLDHAGEKWCLEYDANSLLYVSKAMDLFDLGKTLQDETAQRRRKNAPKTEDAGSQHESQDVCYLTIPDVPYQETESSAEIMESTGQGSTSNVQRLAEDLIQGLAPLRNTPTLVLGVASDILFPAFQQREIADTLRKVGNHSVTHVELGEDRSLFGHDTFLLDLEGVGGEIKRFLAHFTTASSQKKRKLAPFARQAPQSSTESSYAHFDHEGLAAQADSSPSGSPQPLANTSSARNSPEPRPIAQTTRTSPPLFLPPHLQEEVLHSRESSSQSGPVGAPSPSSAFAKINIDCGSSVDMSGSEYGANGNDQAAGSSPSHVMSTRSASPAKRSASHMEDRSQQELNDGRQSIQGSFDTVPDNEPSDFDEAMTGMSDTQETVLNSLSTSMQGTMSANTSSTSIQSDLGSAAPRKLPEYTVQEIDEQVGRVMQAMNAPLHGGQKGVVVAKAWLARVVSRTSEHIQSNEFKKEDREGPIGPIDNSSIVPEDGFRGPFLHDKEGKEFIPLKAGLTIGIDFEMIPSTVWGEVVAAYGIKQGQHQISRYVTDSATSGSQLSNYLYDIYPPTFTVRKVSQPNQEGEKSTPSFETMRGRGQTSPDDAIQLVTSRSEKFQHFLKRSKAAAGIPLTTKVKVWSIPTSTITASGQLGVLSPLQSQSAPPPVNTTSQAKLVVSAHEFQNLELGKDKEIIEVQDETNNPNYNGKSTMDTFGLFDNRTLILEEQVGGHESGEIAFGQKEKNINLSGLKNGPTVASTTTSGRTSPAPGGMTTRGRTQRNGRTRGTVGLTNLGNTCYMNSALQCIRSVEELAVYFLCEKYKAEINASNPLGHGGHMAKSYAGVLKGIYESSTGGAFTPRQFKSTLGSIQPLFAGYGQQDSQEFLSFLVDALHEDLNRVLKKPYNENPDSDDSTVHDPQAIIALGNTYRENHKARNDSIAMDLFNGFYKNTMECPTCKRISITFDPFSLVTLQLPIESTFQHTITFVPLYGSPINHVLDIDKNGSFKTLKESVAGKYSGVSADRLWLAEIYNHKVYKVYDNSMTLAEANIQTNDHIFLFEVSNVPTNQPQISRRKHYSYGKSLDETVESMDHSKADCFAVPIFSRKKSKYGNGWDMTMHPLYISVTREEAKDYDTILKKVLIAVSNMTTRPILIENDENQGVANNHDLATGEDDDKDGSSVDGGAKVSPSDHSIPSEDGYVEVSVNGASAPTEMVDAPEDSATFEPHKIPARFMEQDYFISPALRNQLFTLNYAQSSDGAYCASMASVANRVSNMYDRVQHETRRGSIDSSASNDSNTSTGSTKGVDETEESDADDDEKLNGLPKVTSGYENSLSYPAGDDDEQTNADSEDSPESPHDSNHAGRHARGKPNKFGRARKEKKKKGKKAKDRNNNRNHRPGNKAPIRSVASPQSMTSPQSAQYDDDEEYYIKLGEGIVLDWYPEAIDALFGGSATDTDELRGSWTSSEDGRLNRVFPDPVLDAKRQRRADRKKNGITLEDCFAETGKREILSEDNAWYCNRCKEMRQAAKTLDIWTIPDILIVHLKRFGGNRAFRDKIDVLVDYPIQGLDMTEKVGLKEDGKEYLYDLFAVDNHFGGLGGGHYTAMAKNFYDGQWYDYNDSMCSKIGDAPRHSAAAYLLFYRRRSEKPLGPGSLQKIVMDARRGQFDGAEIAEDSGEVRLGDRTSSLNGSPSVSTAEVEAGVLSLINNSRRGDGAGAGADHNPTRNSMTMNPTSLQANSTSNITEYGNQGTTWSFNSINPASPDDEDDEIASVTAADSTYGEACDSAGMADLSDDNNDFSSTTGCTSPVYQSAPFYSHDDDINASDRDEDGLMGIDEDNVRPPITRDPPAVEIHVPDAEVSDGSE</sequence>
<feature type="compositionally biased region" description="Low complexity" evidence="2">
    <location>
        <begin position="950"/>
        <end position="970"/>
    </location>
</feature>
<accession>A0AAQ3MAP6</accession>
<feature type="compositionally biased region" description="Low complexity" evidence="2">
    <location>
        <begin position="757"/>
        <end position="769"/>
    </location>
</feature>
<dbReference type="Pfam" id="PF06337">
    <property type="entry name" value="DUSP"/>
    <property type="match status" value="1"/>
</dbReference>
<feature type="region of interest" description="Disordered" evidence="2">
    <location>
        <begin position="2523"/>
        <end position="2664"/>
    </location>
</feature>
<dbReference type="HAMAP" id="MF_00296">
    <property type="entry name" value="MetX_acyltransf"/>
    <property type="match status" value="1"/>
</dbReference>
<dbReference type="InterPro" id="IPR028889">
    <property type="entry name" value="USP"/>
</dbReference>
<feature type="compositionally biased region" description="Low complexity" evidence="2">
    <location>
        <begin position="2531"/>
        <end position="2545"/>
    </location>
</feature>
<evidence type="ECO:0000259" key="4">
    <source>
        <dbReference type="PROSITE" id="PS51283"/>
    </source>
</evidence>
<dbReference type="Pfam" id="PF10257">
    <property type="entry name" value="RAI16-like"/>
    <property type="match status" value="1"/>
</dbReference>
<feature type="region of interest" description="Disordered" evidence="2">
    <location>
        <begin position="2913"/>
        <end position="2936"/>
    </location>
</feature>
<feature type="compositionally biased region" description="Polar residues" evidence="2">
    <location>
        <begin position="1469"/>
        <end position="1488"/>
    </location>
</feature>
<feature type="region of interest" description="Disordered" evidence="2">
    <location>
        <begin position="1821"/>
        <end position="1846"/>
    </location>
</feature>
<feature type="compositionally biased region" description="Acidic residues" evidence="2">
    <location>
        <begin position="2551"/>
        <end position="2561"/>
    </location>
</feature>
<reference evidence="5 6" key="1">
    <citation type="submission" date="2023-11" db="EMBL/GenBank/DDBJ databases">
        <title>An acidophilic fungus is an integral part of prey digestion in a carnivorous sundew plant.</title>
        <authorList>
            <person name="Tsai I.J."/>
        </authorList>
    </citation>
    <scope>NUCLEOTIDE SEQUENCE [LARGE SCALE GENOMIC DNA]</scope>
    <source>
        <strain evidence="5">169a</strain>
    </source>
</reference>
<feature type="region of interest" description="Disordered" evidence="2">
    <location>
        <begin position="1552"/>
        <end position="1621"/>
    </location>
</feature>
<dbReference type="GO" id="GO:0006535">
    <property type="term" value="P:cysteine biosynthetic process from serine"/>
    <property type="evidence" value="ECO:0007669"/>
    <property type="project" value="TreeGrafter"/>
</dbReference>
<dbReference type="GO" id="GO:0009001">
    <property type="term" value="F:serine O-acetyltransferase activity"/>
    <property type="evidence" value="ECO:0007669"/>
    <property type="project" value="TreeGrafter"/>
</dbReference>
<dbReference type="InterPro" id="IPR035927">
    <property type="entry name" value="DUSP-like_sf"/>
</dbReference>
<feature type="region of interest" description="Disordered" evidence="2">
    <location>
        <begin position="2948"/>
        <end position="3009"/>
    </location>
</feature>
<dbReference type="InterPro" id="IPR001394">
    <property type="entry name" value="Peptidase_C19_UCH"/>
</dbReference>
<feature type="region of interest" description="Disordered" evidence="2">
    <location>
        <begin position="1992"/>
        <end position="2029"/>
    </location>
</feature>
<dbReference type="InterPro" id="IPR038765">
    <property type="entry name" value="Papain-like_cys_pep_sf"/>
</dbReference>
<dbReference type="PANTHER" id="PTHR32268:SF16">
    <property type="entry name" value="SERINE O-SUCCINYLTRANSFERASE"/>
    <property type="match status" value="1"/>
</dbReference>
<dbReference type="InterPro" id="IPR018200">
    <property type="entry name" value="USP_CS"/>
</dbReference>
<evidence type="ECO:0008006" key="7">
    <source>
        <dbReference type="Google" id="ProtNLM"/>
    </source>
</evidence>
<protein>
    <recommendedName>
        <fullName evidence="7">AB hydrolase-1 domain-containing protein</fullName>
    </recommendedName>
</protein>
<feature type="compositionally biased region" description="Polar residues" evidence="2">
    <location>
        <begin position="2924"/>
        <end position="2936"/>
    </location>
</feature>
<dbReference type="Proteomes" id="UP001303373">
    <property type="component" value="Chromosome 9"/>
</dbReference>
<dbReference type="PANTHER" id="PTHR32268">
    <property type="entry name" value="HOMOSERINE O-ACETYLTRANSFERASE"/>
    <property type="match status" value="1"/>
</dbReference>
<dbReference type="InterPro" id="IPR006615">
    <property type="entry name" value="Pept_C19_DUSP"/>
</dbReference>
<feature type="region of interest" description="Disordered" evidence="2">
    <location>
        <begin position="706"/>
        <end position="790"/>
    </location>
</feature>
<dbReference type="InterPro" id="IPR029058">
    <property type="entry name" value="AB_hydrolase_fold"/>
</dbReference>
<dbReference type="PROSITE" id="PS00973">
    <property type="entry name" value="USP_2"/>
    <property type="match status" value="1"/>
</dbReference>
<dbReference type="GO" id="GO:0005739">
    <property type="term" value="C:mitochondrion"/>
    <property type="evidence" value="ECO:0007669"/>
    <property type="project" value="TreeGrafter"/>
</dbReference>
<dbReference type="Gene3D" id="3.40.50.1820">
    <property type="entry name" value="alpha/beta hydrolase"/>
    <property type="match status" value="1"/>
</dbReference>
<feature type="compositionally biased region" description="Polar residues" evidence="2">
    <location>
        <begin position="2651"/>
        <end position="2663"/>
    </location>
</feature>
<name>A0AAQ3MAP6_9PEZI</name>
<feature type="region of interest" description="Disordered" evidence="2">
    <location>
        <begin position="1639"/>
        <end position="1658"/>
    </location>
</feature>
<feature type="compositionally biased region" description="Basic and acidic residues" evidence="2">
    <location>
        <begin position="1300"/>
        <end position="1312"/>
    </location>
</feature>
<dbReference type="GO" id="GO:0009086">
    <property type="term" value="P:methionine biosynthetic process"/>
    <property type="evidence" value="ECO:0007669"/>
    <property type="project" value="TreeGrafter"/>
</dbReference>
<dbReference type="NCBIfam" id="TIGR01392">
    <property type="entry name" value="homoserO_Ac_trn"/>
    <property type="match status" value="1"/>
</dbReference>
<dbReference type="GO" id="GO:0004843">
    <property type="term" value="F:cysteine-type deubiquitinase activity"/>
    <property type="evidence" value="ECO:0007669"/>
    <property type="project" value="InterPro"/>
</dbReference>
<dbReference type="InterPro" id="IPR000073">
    <property type="entry name" value="AB_hydrolase_1"/>
</dbReference>
<feature type="compositionally biased region" description="Polar residues" evidence="2">
    <location>
        <begin position="1821"/>
        <end position="1835"/>
    </location>
</feature>
<dbReference type="PROSITE" id="PS51283">
    <property type="entry name" value="DUSP"/>
    <property type="match status" value="1"/>
</dbReference>
<evidence type="ECO:0000313" key="6">
    <source>
        <dbReference type="Proteomes" id="UP001303373"/>
    </source>
</evidence>
<feature type="compositionally biased region" description="Polar residues" evidence="2">
    <location>
        <begin position="2965"/>
        <end position="3001"/>
    </location>
</feature>
<dbReference type="GO" id="GO:0016579">
    <property type="term" value="P:protein deubiquitination"/>
    <property type="evidence" value="ECO:0007669"/>
    <property type="project" value="InterPro"/>
</dbReference>
<dbReference type="GO" id="GO:0004414">
    <property type="term" value="F:homoserine O-acetyltransferase activity"/>
    <property type="evidence" value="ECO:0007669"/>
    <property type="project" value="TreeGrafter"/>
</dbReference>
<feature type="domain" description="USP" evidence="3">
    <location>
        <begin position="2031"/>
        <end position="2885"/>
    </location>
</feature>
<feature type="region of interest" description="Disordered" evidence="2">
    <location>
        <begin position="1515"/>
        <end position="1534"/>
    </location>
</feature>
<dbReference type="CDD" id="cd02674">
    <property type="entry name" value="Peptidase_C19R"/>
    <property type="match status" value="1"/>
</dbReference>
<proteinExistence type="inferred from homology"/>
<feature type="region of interest" description="Disordered" evidence="2">
    <location>
        <begin position="950"/>
        <end position="974"/>
    </location>
</feature>
<dbReference type="InterPro" id="IPR019384">
    <property type="entry name" value="FHIP"/>
</dbReference>
<dbReference type="PROSITE" id="PS00972">
    <property type="entry name" value="USP_1"/>
    <property type="match status" value="1"/>
</dbReference>
<feature type="region of interest" description="Disordered" evidence="2">
    <location>
        <begin position="1290"/>
        <end position="1312"/>
    </location>
</feature>
<gene>
    <name evidence="5" type="ORF">R9X50_00590000</name>
</gene>
<dbReference type="InterPro" id="IPR008220">
    <property type="entry name" value="HAT_MetX-like"/>
</dbReference>
<dbReference type="SUPFAM" id="SSF54001">
    <property type="entry name" value="Cysteine proteinases"/>
    <property type="match status" value="1"/>
</dbReference>
<dbReference type="PROSITE" id="PS50235">
    <property type="entry name" value="USP_3"/>
    <property type="match status" value="1"/>
</dbReference>
<feature type="compositionally biased region" description="Polar residues" evidence="2">
    <location>
        <begin position="1593"/>
        <end position="1606"/>
    </location>
</feature>
<keyword evidence="6" id="KW-1185">Reference proteome</keyword>
<feature type="compositionally biased region" description="Acidic residues" evidence="2">
    <location>
        <begin position="3068"/>
        <end position="3078"/>
    </location>
</feature>
<dbReference type="SUPFAM" id="SSF53474">
    <property type="entry name" value="alpha/beta-Hydrolases"/>
    <property type="match status" value="1"/>
</dbReference>
<feature type="compositionally biased region" description="Polar residues" evidence="2">
    <location>
        <begin position="1559"/>
        <end position="1577"/>
    </location>
</feature>
<dbReference type="Pfam" id="PF00561">
    <property type="entry name" value="Abhydrolase_1"/>
    <property type="match status" value="1"/>
</dbReference>
<feature type="compositionally biased region" description="Acidic residues" evidence="2">
    <location>
        <begin position="2582"/>
        <end position="2596"/>
    </location>
</feature>
<organism evidence="5 6">
    <name type="scientific">Acrodontium crateriforme</name>
    <dbReference type="NCBI Taxonomy" id="150365"/>
    <lineage>
        <taxon>Eukaryota</taxon>
        <taxon>Fungi</taxon>
        <taxon>Dikarya</taxon>
        <taxon>Ascomycota</taxon>
        <taxon>Pezizomycotina</taxon>
        <taxon>Dothideomycetes</taxon>
        <taxon>Dothideomycetidae</taxon>
        <taxon>Mycosphaerellales</taxon>
        <taxon>Teratosphaeriaceae</taxon>
        <taxon>Acrodontium</taxon>
    </lineage>
</organism>
<feature type="region of interest" description="Disordered" evidence="2">
    <location>
        <begin position="1466"/>
        <end position="1507"/>
    </location>
</feature>
<feature type="compositionally biased region" description="Polar residues" evidence="2">
    <location>
        <begin position="1992"/>
        <end position="2008"/>
    </location>
</feature>
<dbReference type="NCBIfam" id="NF001209">
    <property type="entry name" value="PRK00175.1"/>
    <property type="match status" value="1"/>
</dbReference>
<feature type="compositionally biased region" description="Low complexity" evidence="2">
    <location>
        <begin position="1521"/>
        <end position="1534"/>
    </location>
</feature>
<feature type="region of interest" description="Disordered" evidence="2">
    <location>
        <begin position="1438"/>
        <end position="1457"/>
    </location>
</feature>
<feature type="compositionally biased region" description="Polar residues" evidence="2">
    <location>
        <begin position="721"/>
        <end position="742"/>
    </location>
</feature>
<comment type="similarity">
    <text evidence="1">Belongs to the AB hydrolase superfamily. MetX family.</text>
</comment>
<feature type="compositionally biased region" description="Polar residues" evidence="2">
    <location>
        <begin position="1639"/>
        <end position="1656"/>
    </location>
</feature>
<feature type="compositionally biased region" description="Basic residues" evidence="2">
    <location>
        <begin position="2605"/>
        <end position="2642"/>
    </location>
</feature>
<feature type="region of interest" description="Disordered" evidence="2">
    <location>
        <begin position="3063"/>
        <end position="3106"/>
    </location>
</feature>
<feature type="region of interest" description="Disordered" evidence="2">
    <location>
        <begin position="1713"/>
        <end position="1733"/>
    </location>
</feature>
<dbReference type="EMBL" id="CP138588">
    <property type="protein sequence ID" value="WPH03026.1"/>
    <property type="molecule type" value="Genomic_DNA"/>
</dbReference>
<feature type="region of interest" description="Disordered" evidence="2">
    <location>
        <begin position="2398"/>
        <end position="2441"/>
    </location>
</feature>